<comment type="caution">
    <text evidence="2">The sequence shown here is derived from an EMBL/GenBank/DDBJ whole genome shotgun (WGS) entry which is preliminary data.</text>
</comment>
<sequence>MDVKLNNEIAIKAEYTNLLKKHQILQKLSQRNEQQLSRLNSELPAIVQTSLIQAVNSVRAVAEDQLSSAHNRLEMAEKRLEVQTKLLRRLDLASSGSQVSQHVPASSC</sequence>
<organism evidence="2 3">
    <name type="scientific">Paragonimus westermani</name>
    <dbReference type="NCBI Taxonomy" id="34504"/>
    <lineage>
        <taxon>Eukaryota</taxon>
        <taxon>Metazoa</taxon>
        <taxon>Spiralia</taxon>
        <taxon>Lophotrochozoa</taxon>
        <taxon>Platyhelminthes</taxon>
        <taxon>Trematoda</taxon>
        <taxon>Digenea</taxon>
        <taxon>Plagiorchiida</taxon>
        <taxon>Troglotremata</taxon>
        <taxon>Troglotrematidae</taxon>
        <taxon>Paragonimus</taxon>
    </lineage>
</organism>
<dbReference type="EMBL" id="JTDF01002084">
    <property type="protein sequence ID" value="KAF8569203.1"/>
    <property type="molecule type" value="Genomic_DNA"/>
</dbReference>
<keyword evidence="3" id="KW-1185">Reference proteome</keyword>
<reference evidence="2 3" key="1">
    <citation type="submission" date="2019-07" db="EMBL/GenBank/DDBJ databases">
        <title>Annotation for the trematode Paragonimus westermani.</title>
        <authorList>
            <person name="Choi Y.-J."/>
        </authorList>
    </citation>
    <scope>NUCLEOTIDE SEQUENCE [LARGE SCALE GENOMIC DNA]</scope>
    <source>
        <strain evidence="2">180907_Pwestermani</strain>
    </source>
</reference>
<feature type="coiled-coil region" evidence="1">
    <location>
        <begin position="59"/>
        <end position="93"/>
    </location>
</feature>
<dbReference type="AlphaFoldDB" id="A0A8T0DN23"/>
<evidence type="ECO:0000313" key="3">
    <source>
        <dbReference type="Proteomes" id="UP000699462"/>
    </source>
</evidence>
<keyword evidence="1" id="KW-0175">Coiled coil</keyword>
<accession>A0A8T0DN23</accession>
<dbReference type="Proteomes" id="UP000699462">
    <property type="component" value="Unassembled WGS sequence"/>
</dbReference>
<evidence type="ECO:0000256" key="1">
    <source>
        <dbReference type="SAM" id="Coils"/>
    </source>
</evidence>
<evidence type="ECO:0000313" key="2">
    <source>
        <dbReference type="EMBL" id="KAF8569203.1"/>
    </source>
</evidence>
<gene>
    <name evidence="2" type="ORF">P879_06839</name>
</gene>
<name>A0A8T0DN23_9TREM</name>
<protein>
    <submittedName>
        <fullName evidence="2">Uncharacterized protein</fullName>
    </submittedName>
</protein>
<proteinExistence type="predicted"/>